<feature type="compositionally biased region" description="Pro residues" evidence="1">
    <location>
        <begin position="158"/>
        <end position="168"/>
    </location>
</feature>
<dbReference type="InterPro" id="IPR017930">
    <property type="entry name" value="Myb_dom"/>
</dbReference>
<dbReference type="Proteomes" id="UP000007431">
    <property type="component" value="Unassembled WGS sequence"/>
</dbReference>
<feature type="compositionally biased region" description="Polar residues" evidence="1">
    <location>
        <begin position="121"/>
        <end position="132"/>
    </location>
</feature>
<dbReference type="PANTHER" id="PTHR22705">
    <property type="entry name" value="ZINC FINGER, ZZ DOMAIN CONTAINING 3"/>
    <property type="match status" value="1"/>
</dbReference>
<dbReference type="VEuPathDB" id="FungiDB:SCHCODRAFT_02614696"/>
<feature type="compositionally biased region" description="Low complexity" evidence="1">
    <location>
        <begin position="330"/>
        <end position="367"/>
    </location>
</feature>
<feature type="compositionally biased region" description="Basic and acidic residues" evidence="1">
    <location>
        <begin position="175"/>
        <end position="191"/>
    </location>
</feature>
<feature type="region of interest" description="Disordered" evidence="1">
    <location>
        <begin position="154"/>
        <end position="207"/>
    </location>
</feature>
<organism evidence="5">
    <name type="scientific">Schizophyllum commune (strain H4-8 / FGSC 9210)</name>
    <name type="common">Split gill fungus</name>
    <dbReference type="NCBI Taxonomy" id="578458"/>
    <lineage>
        <taxon>Eukaryota</taxon>
        <taxon>Fungi</taxon>
        <taxon>Dikarya</taxon>
        <taxon>Basidiomycota</taxon>
        <taxon>Agaricomycotina</taxon>
        <taxon>Agaricomycetes</taxon>
        <taxon>Agaricomycetidae</taxon>
        <taxon>Agaricales</taxon>
        <taxon>Schizophyllaceae</taxon>
        <taxon>Schizophyllum</taxon>
    </lineage>
</organism>
<dbReference type="eggNOG" id="KOG0724">
    <property type="taxonomic scope" value="Eukaryota"/>
</dbReference>
<dbReference type="Gene3D" id="1.10.10.60">
    <property type="entry name" value="Homeodomain-like"/>
    <property type="match status" value="1"/>
</dbReference>
<sequence>MVSKSATTIQALDAFIEQQRQALARTQSDLGRLRSLQQETAARPESSLRNVRDTTQLANVADQAQFSKLTDGGFGLASVAECLVDVPKEIDWSLYDSHDASALQQLTAKTKEAQAARRAPTKTQTSPLSSLQQLVKDARTRIVDPVFAMYPDLATLSEPPPAEPPKPPDAATLKKQREHDKLRDMRTRRLVCDPPAANANGQEPGVFVRRDADDESMDVDVADDALARHPTPRLDPDSSTASAASPSSAGLPTPPPPSASGFKIIIPKGAARQLPPETLDAPIRSRRQRKDTLRMSALIQDQPDPEPPPASCLGKRTRQRSSPSPRVVIPTTSASASFPTPTSIATPASLAASASLATPSSPCASTSQLDTPIEPPTDTSPKKKGRPKSSTYKVPWTDEEQRLLERLLQEIPEGESFRWQKISRAMGGKRTPRQVSSRVQKYFEKLKAFGVGDVGEEDEAIDVD</sequence>
<evidence type="ECO:0000313" key="4">
    <source>
        <dbReference type="EMBL" id="EFI98866.1"/>
    </source>
</evidence>
<feature type="compositionally biased region" description="Low complexity" evidence="1">
    <location>
        <begin position="237"/>
        <end position="251"/>
    </location>
</feature>
<dbReference type="SMART" id="SM00717">
    <property type="entry name" value="SANT"/>
    <property type="match status" value="1"/>
</dbReference>
<reference evidence="4 5" key="1">
    <citation type="journal article" date="2010" name="Nat. Biotechnol.">
        <title>Genome sequence of the model mushroom Schizophyllum commune.</title>
        <authorList>
            <person name="Ohm R.A."/>
            <person name="de Jong J.F."/>
            <person name="Lugones L.G."/>
            <person name="Aerts A."/>
            <person name="Kothe E."/>
            <person name="Stajich J.E."/>
            <person name="de Vries R.P."/>
            <person name="Record E."/>
            <person name="Levasseur A."/>
            <person name="Baker S.E."/>
            <person name="Bartholomew K.A."/>
            <person name="Coutinho P.M."/>
            <person name="Erdmann S."/>
            <person name="Fowler T.J."/>
            <person name="Gathman A.C."/>
            <person name="Lombard V."/>
            <person name="Henrissat B."/>
            <person name="Knabe N."/>
            <person name="Kuees U."/>
            <person name="Lilly W.W."/>
            <person name="Lindquist E."/>
            <person name="Lucas S."/>
            <person name="Magnuson J.K."/>
            <person name="Piumi F."/>
            <person name="Raudaskoski M."/>
            <person name="Salamov A."/>
            <person name="Schmutz J."/>
            <person name="Schwarze F.W.M.R."/>
            <person name="vanKuyk P.A."/>
            <person name="Horton J.S."/>
            <person name="Grigoriev I.V."/>
            <person name="Woesten H.A.B."/>
        </authorList>
    </citation>
    <scope>NUCLEOTIDE SEQUENCE [LARGE SCALE GENOMIC DNA]</scope>
    <source>
        <strain evidence="5">H4-8 / FGSC 9210</strain>
    </source>
</reference>
<name>D8PZH9_SCHCM</name>
<dbReference type="Pfam" id="PF23082">
    <property type="entry name" value="Myb_DNA-binding_2"/>
    <property type="match status" value="1"/>
</dbReference>
<dbReference type="InterPro" id="IPR009057">
    <property type="entry name" value="Homeodomain-like_sf"/>
</dbReference>
<evidence type="ECO:0000259" key="2">
    <source>
        <dbReference type="PROSITE" id="PS50090"/>
    </source>
</evidence>
<protein>
    <submittedName>
        <fullName evidence="4">Uncharacterized protein</fullName>
    </submittedName>
</protein>
<keyword evidence="5" id="KW-1185">Reference proteome</keyword>
<dbReference type="AlphaFoldDB" id="D8PZH9"/>
<dbReference type="PANTHER" id="PTHR22705:SF0">
    <property type="entry name" value="ZZ-TYPE ZINC FINGER-CONTAINING PROTEIN 3"/>
    <property type="match status" value="1"/>
</dbReference>
<feature type="non-terminal residue" evidence="4">
    <location>
        <position position="464"/>
    </location>
</feature>
<feature type="domain" description="Myb-like" evidence="2">
    <location>
        <begin position="388"/>
        <end position="443"/>
    </location>
</feature>
<proteinExistence type="predicted"/>
<dbReference type="CDD" id="cd00167">
    <property type="entry name" value="SANT"/>
    <property type="match status" value="1"/>
</dbReference>
<feature type="region of interest" description="Disordered" evidence="1">
    <location>
        <begin position="112"/>
        <end position="132"/>
    </location>
</feature>
<dbReference type="EMBL" id="GL377304">
    <property type="protein sequence ID" value="EFI98866.1"/>
    <property type="molecule type" value="Genomic_DNA"/>
</dbReference>
<dbReference type="SUPFAM" id="SSF46689">
    <property type="entry name" value="Homeodomain-like"/>
    <property type="match status" value="1"/>
</dbReference>
<dbReference type="PROSITE" id="PS51294">
    <property type="entry name" value="HTH_MYB"/>
    <property type="match status" value="1"/>
</dbReference>
<feature type="domain" description="HTH myb-type" evidence="3">
    <location>
        <begin position="393"/>
        <end position="447"/>
    </location>
</feature>
<feature type="region of interest" description="Disordered" evidence="1">
    <location>
        <begin position="227"/>
        <end position="397"/>
    </location>
</feature>
<accession>D8PZH9</accession>
<dbReference type="PROSITE" id="PS50090">
    <property type="entry name" value="MYB_LIKE"/>
    <property type="match status" value="1"/>
</dbReference>
<dbReference type="InterPro" id="IPR001005">
    <property type="entry name" value="SANT/Myb"/>
</dbReference>
<dbReference type="OMA" id="VFIRHDV"/>
<dbReference type="STRING" id="578458.D8PZH9"/>
<dbReference type="InParanoid" id="D8PZH9"/>
<dbReference type="InterPro" id="IPR037830">
    <property type="entry name" value="ZZZ3"/>
</dbReference>
<evidence type="ECO:0000259" key="3">
    <source>
        <dbReference type="PROSITE" id="PS51294"/>
    </source>
</evidence>
<evidence type="ECO:0000256" key="1">
    <source>
        <dbReference type="SAM" id="MobiDB-lite"/>
    </source>
</evidence>
<evidence type="ECO:0000313" key="5">
    <source>
        <dbReference type="Proteomes" id="UP000007431"/>
    </source>
</evidence>
<gene>
    <name evidence="4" type="ORF">SCHCODRAFT_106746</name>
</gene>
<dbReference type="HOGENOM" id="CLU_039073_0_0_1"/>